<gene>
    <name evidence="2" type="ORF">GYMLUDRAFT_265012</name>
</gene>
<name>A0A0D0BV98_9AGAR</name>
<reference evidence="2 3" key="1">
    <citation type="submission" date="2014-04" db="EMBL/GenBank/DDBJ databases">
        <title>Evolutionary Origins and Diversification of the Mycorrhizal Mutualists.</title>
        <authorList>
            <consortium name="DOE Joint Genome Institute"/>
            <consortium name="Mycorrhizal Genomics Consortium"/>
            <person name="Kohler A."/>
            <person name="Kuo A."/>
            <person name="Nagy L.G."/>
            <person name="Floudas D."/>
            <person name="Copeland A."/>
            <person name="Barry K.W."/>
            <person name="Cichocki N."/>
            <person name="Veneault-Fourrey C."/>
            <person name="LaButti K."/>
            <person name="Lindquist E.A."/>
            <person name="Lipzen A."/>
            <person name="Lundell T."/>
            <person name="Morin E."/>
            <person name="Murat C."/>
            <person name="Riley R."/>
            <person name="Ohm R."/>
            <person name="Sun H."/>
            <person name="Tunlid A."/>
            <person name="Henrissat B."/>
            <person name="Grigoriev I.V."/>
            <person name="Hibbett D.S."/>
            <person name="Martin F."/>
        </authorList>
    </citation>
    <scope>NUCLEOTIDE SEQUENCE [LARGE SCALE GENOMIC DNA]</scope>
    <source>
        <strain evidence="2 3">FD-317 M1</strain>
    </source>
</reference>
<dbReference type="AlphaFoldDB" id="A0A0D0BV98"/>
<feature type="compositionally biased region" description="Basic and acidic residues" evidence="1">
    <location>
        <begin position="59"/>
        <end position="75"/>
    </location>
</feature>
<evidence type="ECO:0000256" key="1">
    <source>
        <dbReference type="SAM" id="MobiDB-lite"/>
    </source>
</evidence>
<accession>A0A0D0BV98</accession>
<proteinExistence type="predicted"/>
<evidence type="ECO:0000313" key="2">
    <source>
        <dbReference type="EMBL" id="KIK53519.1"/>
    </source>
</evidence>
<organism evidence="2 3">
    <name type="scientific">Collybiopsis luxurians FD-317 M1</name>
    <dbReference type="NCBI Taxonomy" id="944289"/>
    <lineage>
        <taxon>Eukaryota</taxon>
        <taxon>Fungi</taxon>
        <taxon>Dikarya</taxon>
        <taxon>Basidiomycota</taxon>
        <taxon>Agaricomycotina</taxon>
        <taxon>Agaricomycetes</taxon>
        <taxon>Agaricomycetidae</taxon>
        <taxon>Agaricales</taxon>
        <taxon>Marasmiineae</taxon>
        <taxon>Omphalotaceae</taxon>
        <taxon>Collybiopsis</taxon>
        <taxon>Collybiopsis luxurians</taxon>
    </lineage>
</organism>
<evidence type="ECO:0000313" key="3">
    <source>
        <dbReference type="Proteomes" id="UP000053593"/>
    </source>
</evidence>
<feature type="region of interest" description="Disordered" evidence="1">
    <location>
        <begin position="1"/>
        <end position="79"/>
    </location>
</feature>
<protein>
    <submittedName>
        <fullName evidence="2">Uncharacterized protein</fullName>
    </submittedName>
</protein>
<feature type="compositionally biased region" description="Low complexity" evidence="1">
    <location>
        <begin position="1"/>
        <end position="21"/>
    </location>
</feature>
<dbReference type="EMBL" id="KN834828">
    <property type="protein sequence ID" value="KIK53519.1"/>
    <property type="molecule type" value="Genomic_DNA"/>
</dbReference>
<sequence>MFHYSLQPLQPRTSSQSSTTPNERQLKFSSPSPNSPVKLPILSSYRSLGAMPHGKVKKEKAGHAPEETEGHKEQKINTIEVNHLQTFRKSHVRSTVKKHR</sequence>
<keyword evidence="3" id="KW-1185">Reference proteome</keyword>
<dbReference type="Proteomes" id="UP000053593">
    <property type="component" value="Unassembled WGS sequence"/>
</dbReference>
<dbReference type="HOGENOM" id="CLU_2306479_0_0_1"/>